<keyword evidence="5" id="KW-1185">Reference proteome</keyword>
<gene>
    <name evidence="4" type="ORF">M2350_000045</name>
</gene>
<reference evidence="4 5" key="1">
    <citation type="submission" date="2022-08" db="EMBL/GenBank/DDBJ databases">
        <title>Bacterial and archaeal communities from various locations to study Microbial Dark Matter (Phase II).</title>
        <authorList>
            <person name="Stepanauskas R."/>
        </authorList>
    </citation>
    <scope>NUCLEOTIDE SEQUENCE [LARGE SCALE GENOMIC DNA]</scope>
    <source>
        <strain evidence="4 5">PD1</strain>
    </source>
</reference>
<keyword evidence="3" id="KW-0472">Membrane</keyword>
<dbReference type="Proteomes" id="UP001204798">
    <property type="component" value="Unassembled WGS sequence"/>
</dbReference>
<dbReference type="EMBL" id="JANUCP010000001">
    <property type="protein sequence ID" value="MCS3917648.1"/>
    <property type="molecule type" value="Genomic_DNA"/>
</dbReference>
<feature type="compositionally biased region" description="Gly residues" evidence="2">
    <location>
        <begin position="264"/>
        <end position="274"/>
    </location>
</feature>
<protein>
    <submittedName>
        <fullName evidence="4">Cell division protein FtsB</fullName>
    </submittedName>
</protein>
<keyword evidence="3" id="KW-0812">Transmembrane</keyword>
<dbReference type="GO" id="GO:0051301">
    <property type="term" value="P:cell division"/>
    <property type="evidence" value="ECO:0007669"/>
    <property type="project" value="UniProtKB-KW"/>
</dbReference>
<keyword evidence="4" id="KW-0132">Cell division</keyword>
<sequence length="298" mass="32219">MRGTPWWVVVVVGLVITALASGAIFYFVIRPQQEQIRNLQKQIQEKESIIARRQQAEEDLKKAEKEAEEARKRWEVVRKELVTLKLPDPSDPASLWRAVLDFQAESGGYFERDLRKYLAELATKHNLELYYQSVPVVQLASLQPSALAGMVRNSYFRWGQMILQVDGRFGDILGFIKELPYFTRPIVVQTPQFQLLPNGKVRATIPIEVYALVETHEGKPLPSQLAAAAPAAAGAMGGMMPGGMGPMGGPMGMMGGPGMGAHGGPMGAPMGGPMGEAPMGGPPTGGPPTGSPPEEEGS</sequence>
<dbReference type="RefSeq" id="WP_259091896.1">
    <property type="nucleotide sequence ID" value="NZ_CP130454.1"/>
</dbReference>
<evidence type="ECO:0000313" key="4">
    <source>
        <dbReference type="EMBL" id="MCS3917648.1"/>
    </source>
</evidence>
<feature type="compositionally biased region" description="Pro residues" evidence="2">
    <location>
        <begin position="280"/>
        <end position="291"/>
    </location>
</feature>
<comment type="caution">
    <text evidence="4">The sequence shown here is derived from an EMBL/GenBank/DDBJ whole genome shotgun (WGS) entry which is preliminary data.</text>
</comment>
<accession>A0ABT2EI67</accession>
<feature type="transmembrane region" description="Helical" evidence="3">
    <location>
        <begin position="6"/>
        <end position="29"/>
    </location>
</feature>
<keyword evidence="3" id="KW-1133">Transmembrane helix</keyword>
<feature type="coiled-coil region" evidence="1">
    <location>
        <begin position="29"/>
        <end position="80"/>
    </location>
</feature>
<evidence type="ECO:0000313" key="5">
    <source>
        <dbReference type="Proteomes" id="UP001204798"/>
    </source>
</evidence>
<feature type="region of interest" description="Disordered" evidence="2">
    <location>
        <begin position="264"/>
        <end position="298"/>
    </location>
</feature>
<evidence type="ECO:0000256" key="2">
    <source>
        <dbReference type="SAM" id="MobiDB-lite"/>
    </source>
</evidence>
<organism evidence="4 5">
    <name type="scientific">Candidatus Fervidibacter sacchari</name>
    <dbReference type="NCBI Taxonomy" id="1448929"/>
    <lineage>
        <taxon>Bacteria</taxon>
        <taxon>Candidatus Fervidibacterota</taxon>
        <taxon>Candidatus Fervidibacter</taxon>
    </lineage>
</organism>
<keyword evidence="1" id="KW-0175">Coiled coil</keyword>
<name>A0ABT2EI67_9BACT</name>
<keyword evidence="4" id="KW-0131">Cell cycle</keyword>
<evidence type="ECO:0000256" key="3">
    <source>
        <dbReference type="SAM" id="Phobius"/>
    </source>
</evidence>
<proteinExistence type="predicted"/>
<evidence type="ECO:0000256" key="1">
    <source>
        <dbReference type="SAM" id="Coils"/>
    </source>
</evidence>